<feature type="coiled-coil region" evidence="1">
    <location>
        <begin position="58"/>
        <end position="172"/>
    </location>
</feature>
<keyword evidence="1" id="KW-0175">Coiled coil</keyword>
<gene>
    <name evidence="2" type="ORF">F8M41_011928</name>
</gene>
<keyword evidence="3" id="KW-1185">Reference proteome</keyword>
<reference evidence="2 3" key="1">
    <citation type="journal article" date="2019" name="Environ. Microbiol.">
        <title>At the nexus of three kingdoms: the genome of the mycorrhizal fungus Gigaspora margarita provides insights into plant, endobacterial and fungal interactions.</title>
        <authorList>
            <person name="Venice F."/>
            <person name="Ghignone S."/>
            <person name="Salvioli di Fossalunga A."/>
            <person name="Amselem J."/>
            <person name="Novero M."/>
            <person name="Xianan X."/>
            <person name="Sedzielewska Toro K."/>
            <person name="Morin E."/>
            <person name="Lipzen A."/>
            <person name="Grigoriev I.V."/>
            <person name="Henrissat B."/>
            <person name="Martin F.M."/>
            <person name="Bonfante P."/>
        </authorList>
    </citation>
    <scope>NUCLEOTIDE SEQUENCE [LARGE SCALE GENOMIC DNA]</scope>
    <source>
        <strain evidence="2 3">BEG34</strain>
    </source>
</reference>
<dbReference type="AlphaFoldDB" id="A0A8H3WZH3"/>
<dbReference type="OrthoDB" id="2437540at2759"/>
<evidence type="ECO:0000256" key="1">
    <source>
        <dbReference type="SAM" id="Coils"/>
    </source>
</evidence>
<evidence type="ECO:0000313" key="3">
    <source>
        <dbReference type="Proteomes" id="UP000439903"/>
    </source>
</evidence>
<organism evidence="2 3">
    <name type="scientific">Gigaspora margarita</name>
    <dbReference type="NCBI Taxonomy" id="4874"/>
    <lineage>
        <taxon>Eukaryota</taxon>
        <taxon>Fungi</taxon>
        <taxon>Fungi incertae sedis</taxon>
        <taxon>Mucoromycota</taxon>
        <taxon>Glomeromycotina</taxon>
        <taxon>Glomeromycetes</taxon>
        <taxon>Diversisporales</taxon>
        <taxon>Gigasporaceae</taxon>
        <taxon>Gigaspora</taxon>
    </lineage>
</organism>
<dbReference type="EMBL" id="WTPW01002429">
    <property type="protein sequence ID" value="KAF0382306.1"/>
    <property type="molecule type" value="Genomic_DNA"/>
</dbReference>
<sequence length="315" mass="36955">MISSFRRLPPRILANFKIQKCLFSLNASFMKEKNDKESVNAHSLVTSICSTVMVLPVIKEIIEEMMKMSKEYMEKLEEKNQEILKMSKECTEKFEAKNAQLETKNKEHIQQLEAKNKEHVQQLEAKNKEHVQQLEAKNTQLEAKNKEYVQQLEAKNKEHNEEVDKLKEKQKDDALDFFLRSQELVRLQRVCNVRAALEYVRSCISSKKGEDTLLYEPVDKVLERLSNDQRFKEYLIKTCEKNQVNIEAVKKCISGLCHTSSKELHGYDKVVIFEKDWAVNEIIALGLIFKYYGIPFEYMNANEQLVKFSYKLALR</sequence>
<comment type="caution">
    <text evidence="2">The sequence shown here is derived from an EMBL/GenBank/DDBJ whole genome shotgun (WGS) entry which is preliminary data.</text>
</comment>
<dbReference type="Proteomes" id="UP000439903">
    <property type="component" value="Unassembled WGS sequence"/>
</dbReference>
<name>A0A8H3WZH3_GIGMA</name>
<accession>A0A8H3WZH3</accession>
<proteinExistence type="predicted"/>
<evidence type="ECO:0000313" key="2">
    <source>
        <dbReference type="EMBL" id="KAF0382306.1"/>
    </source>
</evidence>
<protein>
    <submittedName>
        <fullName evidence="2">Histidine-rich protein</fullName>
    </submittedName>
</protein>